<gene>
    <name evidence="1" type="ORF">AJ78_08347</name>
</gene>
<organism evidence="1 2">
    <name type="scientific">Emergomyces pasteurianus Ep9510</name>
    <dbReference type="NCBI Taxonomy" id="1447872"/>
    <lineage>
        <taxon>Eukaryota</taxon>
        <taxon>Fungi</taxon>
        <taxon>Dikarya</taxon>
        <taxon>Ascomycota</taxon>
        <taxon>Pezizomycotina</taxon>
        <taxon>Eurotiomycetes</taxon>
        <taxon>Eurotiomycetidae</taxon>
        <taxon>Onygenales</taxon>
        <taxon>Ajellomycetaceae</taxon>
        <taxon>Emergomyces</taxon>
    </lineage>
</organism>
<dbReference type="AlphaFoldDB" id="A0A1J9Q356"/>
<comment type="caution">
    <text evidence="1">The sequence shown here is derived from an EMBL/GenBank/DDBJ whole genome shotgun (WGS) entry which is preliminary data.</text>
</comment>
<evidence type="ECO:0000313" key="1">
    <source>
        <dbReference type="EMBL" id="OJD10719.1"/>
    </source>
</evidence>
<evidence type="ECO:0000313" key="2">
    <source>
        <dbReference type="Proteomes" id="UP000182235"/>
    </source>
</evidence>
<reference evidence="1 2" key="1">
    <citation type="submission" date="2015-07" db="EMBL/GenBank/DDBJ databases">
        <title>Emmonsia species relationships and genome sequence.</title>
        <authorList>
            <consortium name="The Broad Institute Genomics Platform"/>
            <person name="Cuomo C.A."/>
            <person name="Munoz J.F."/>
            <person name="Imamovic A."/>
            <person name="Priest M.E."/>
            <person name="Young S."/>
            <person name="Clay O.K."/>
            <person name="McEwen J.G."/>
        </authorList>
    </citation>
    <scope>NUCLEOTIDE SEQUENCE [LARGE SCALE GENOMIC DNA]</scope>
    <source>
        <strain evidence="1 2">UAMH 9510</strain>
    </source>
</reference>
<dbReference type="Proteomes" id="UP000182235">
    <property type="component" value="Unassembled WGS sequence"/>
</dbReference>
<dbReference type="VEuPathDB" id="FungiDB:AJ78_08347"/>
<proteinExistence type="predicted"/>
<keyword evidence="2" id="KW-1185">Reference proteome</keyword>
<protein>
    <submittedName>
        <fullName evidence="1">Uncharacterized protein</fullName>
    </submittedName>
</protein>
<accession>A0A1J9Q356</accession>
<dbReference type="OrthoDB" id="4186865at2759"/>
<sequence length="174" mass="19602">MSKGIIILPIAVMEELIQLKTAFDSQLRATDFVSETPSYLSLSDKCKEYMIGLQSYMFRSIEEKGAELRSCYQRQTVLQEAGDVREYVTMEEELEILKAENHLSDTQNRGGYGNSPFDLLSNFAADETTRAGRLLMAVGTSILRIQEKAENPEEMQKMVAGEVDASEAELVIFR</sequence>
<dbReference type="EMBL" id="LGRN01000709">
    <property type="protein sequence ID" value="OJD10719.1"/>
    <property type="molecule type" value="Genomic_DNA"/>
</dbReference>
<name>A0A1J9Q356_9EURO</name>